<reference evidence="1 2" key="2">
    <citation type="journal article" date="2010" name="Nucleic Acids Res.">
        <title>BeetleBase in 2010: revisions to provide comprehensive genomic information for Tribolium castaneum.</title>
        <authorList>
            <person name="Kim H.S."/>
            <person name="Murphy T."/>
            <person name="Xia J."/>
            <person name="Caragea D."/>
            <person name="Park Y."/>
            <person name="Beeman R.W."/>
            <person name="Lorenzen M.D."/>
            <person name="Butcher S."/>
            <person name="Manak J.R."/>
            <person name="Brown S.J."/>
        </authorList>
    </citation>
    <scope>GENOME REANNOTATION</scope>
    <source>
        <strain evidence="1 2">Georgia GA2</strain>
    </source>
</reference>
<protein>
    <submittedName>
        <fullName evidence="1">Uncharacterized protein</fullName>
    </submittedName>
</protein>
<proteinExistence type="predicted"/>
<dbReference type="AlphaFoldDB" id="A0A139WJI6"/>
<sequence>MKMFMNHWKMVVKLRRIMTVITSRKLSVDCNKW</sequence>
<evidence type="ECO:0000313" key="1">
    <source>
        <dbReference type="EMBL" id="KYB28041.1"/>
    </source>
</evidence>
<dbReference type="InParanoid" id="A0A139WJI6"/>
<keyword evidence="2" id="KW-1185">Reference proteome</keyword>
<dbReference type="EMBL" id="KQ971338">
    <property type="protein sequence ID" value="KYB28041.1"/>
    <property type="molecule type" value="Genomic_DNA"/>
</dbReference>
<dbReference type="Proteomes" id="UP000007266">
    <property type="component" value="Linkage group 4"/>
</dbReference>
<organism evidence="1 2">
    <name type="scientific">Tribolium castaneum</name>
    <name type="common">Red flour beetle</name>
    <dbReference type="NCBI Taxonomy" id="7070"/>
    <lineage>
        <taxon>Eukaryota</taxon>
        <taxon>Metazoa</taxon>
        <taxon>Ecdysozoa</taxon>
        <taxon>Arthropoda</taxon>
        <taxon>Hexapoda</taxon>
        <taxon>Insecta</taxon>
        <taxon>Pterygota</taxon>
        <taxon>Neoptera</taxon>
        <taxon>Endopterygota</taxon>
        <taxon>Coleoptera</taxon>
        <taxon>Polyphaga</taxon>
        <taxon>Cucujiformia</taxon>
        <taxon>Tenebrionidae</taxon>
        <taxon>Tenebrionidae incertae sedis</taxon>
        <taxon>Tribolium</taxon>
    </lineage>
</organism>
<evidence type="ECO:0000313" key="2">
    <source>
        <dbReference type="Proteomes" id="UP000007266"/>
    </source>
</evidence>
<gene>
    <name evidence="1" type="primary">AUGUSTUS-3.0.2_32849</name>
    <name evidence="1" type="ORF">TcasGA2_TC032849</name>
</gene>
<reference evidence="1 2" key="1">
    <citation type="journal article" date="2008" name="Nature">
        <title>The genome of the model beetle and pest Tribolium castaneum.</title>
        <authorList>
            <consortium name="Tribolium Genome Sequencing Consortium"/>
            <person name="Richards S."/>
            <person name="Gibbs R.A."/>
            <person name="Weinstock G.M."/>
            <person name="Brown S.J."/>
            <person name="Denell R."/>
            <person name="Beeman R.W."/>
            <person name="Gibbs R."/>
            <person name="Beeman R.W."/>
            <person name="Brown S.J."/>
            <person name="Bucher G."/>
            <person name="Friedrich M."/>
            <person name="Grimmelikhuijzen C.J."/>
            <person name="Klingler M."/>
            <person name="Lorenzen M."/>
            <person name="Richards S."/>
            <person name="Roth S."/>
            <person name="Schroder R."/>
            <person name="Tautz D."/>
            <person name="Zdobnov E.M."/>
            <person name="Muzny D."/>
            <person name="Gibbs R.A."/>
            <person name="Weinstock G.M."/>
            <person name="Attaway T."/>
            <person name="Bell S."/>
            <person name="Buhay C.J."/>
            <person name="Chandrabose M.N."/>
            <person name="Chavez D."/>
            <person name="Clerk-Blankenburg K.P."/>
            <person name="Cree A."/>
            <person name="Dao M."/>
            <person name="Davis C."/>
            <person name="Chacko J."/>
            <person name="Dinh H."/>
            <person name="Dugan-Rocha S."/>
            <person name="Fowler G."/>
            <person name="Garner T.T."/>
            <person name="Garnes J."/>
            <person name="Gnirke A."/>
            <person name="Hawes A."/>
            <person name="Hernandez J."/>
            <person name="Hines S."/>
            <person name="Holder M."/>
            <person name="Hume J."/>
            <person name="Jhangiani S.N."/>
            <person name="Joshi V."/>
            <person name="Khan Z.M."/>
            <person name="Jackson L."/>
            <person name="Kovar C."/>
            <person name="Kowis A."/>
            <person name="Lee S."/>
            <person name="Lewis L.R."/>
            <person name="Margolis J."/>
            <person name="Morgan M."/>
            <person name="Nazareth L.V."/>
            <person name="Nguyen N."/>
            <person name="Okwuonu G."/>
            <person name="Parker D."/>
            <person name="Richards S."/>
            <person name="Ruiz S.J."/>
            <person name="Santibanez J."/>
            <person name="Savard J."/>
            <person name="Scherer S.E."/>
            <person name="Schneider B."/>
            <person name="Sodergren E."/>
            <person name="Tautz D."/>
            <person name="Vattahil S."/>
            <person name="Villasana D."/>
            <person name="White C.S."/>
            <person name="Wright R."/>
            <person name="Park Y."/>
            <person name="Beeman R.W."/>
            <person name="Lord J."/>
            <person name="Oppert B."/>
            <person name="Lorenzen M."/>
            <person name="Brown S."/>
            <person name="Wang L."/>
            <person name="Savard J."/>
            <person name="Tautz D."/>
            <person name="Richards S."/>
            <person name="Weinstock G."/>
            <person name="Gibbs R.A."/>
            <person name="Liu Y."/>
            <person name="Worley K."/>
            <person name="Weinstock G."/>
            <person name="Elsik C.G."/>
            <person name="Reese J.T."/>
            <person name="Elhaik E."/>
            <person name="Landan G."/>
            <person name="Graur D."/>
            <person name="Arensburger P."/>
            <person name="Atkinson P."/>
            <person name="Beeman R.W."/>
            <person name="Beidler J."/>
            <person name="Brown S.J."/>
            <person name="Demuth J.P."/>
            <person name="Drury D.W."/>
            <person name="Du Y.Z."/>
            <person name="Fujiwara H."/>
            <person name="Lorenzen M."/>
            <person name="Maselli V."/>
            <person name="Osanai M."/>
            <person name="Park Y."/>
            <person name="Robertson H.M."/>
            <person name="Tu Z."/>
            <person name="Wang J.J."/>
            <person name="Wang S."/>
            <person name="Richards S."/>
            <person name="Song H."/>
            <person name="Zhang L."/>
            <person name="Sodergren E."/>
            <person name="Werner D."/>
            <person name="Stanke M."/>
            <person name="Morgenstern B."/>
            <person name="Solovyev V."/>
            <person name="Kosarev P."/>
            <person name="Brown G."/>
            <person name="Chen H.C."/>
            <person name="Ermolaeva O."/>
            <person name="Hlavina W."/>
            <person name="Kapustin Y."/>
            <person name="Kiryutin B."/>
            <person name="Kitts P."/>
            <person name="Maglott D."/>
            <person name="Pruitt K."/>
            <person name="Sapojnikov V."/>
            <person name="Souvorov A."/>
            <person name="Mackey A.J."/>
            <person name="Waterhouse R.M."/>
            <person name="Wyder S."/>
            <person name="Zdobnov E.M."/>
            <person name="Zdobnov E.M."/>
            <person name="Wyder S."/>
            <person name="Kriventseva E.V."/>
            <person name="Kadowaki T."/>
            <person name="Bork P."/>
            <person name="Aranda M."/>
            <person name="Bao R."/>
            <person name="Beermann A."/>
            <person name="Berns N."/>
            <person name="Bolognesi R."/>
            <person name="Bonneton F."/>
            <person name="Bopp D."/>
            <person name="Brown S.J."/>
            <person name="Bucher G."/>
            <person name="Butts T."/>
            <person name="Chaumot A."/>
            <person name="Denell R.E."/>
            <person name="Ferrier D.E."/>
            <person name="Friedrich M."/>
            <person name="Gordon C.M."/>
            <person name="Jindra M."/>
            <person name="Klingler M."/>
            <person name="Lan Q."/>
            <person name="Lattorff H.M."/>
            <person name="Laudet V."/>
            <person name="von Levetsow C."/>
            <person name="Liu Z."/>
            <person name="Lutz R."/>
            <person name="Lynch J.A."/>
            <person name="da Fonseca R.N."/>
            <person name="Posnien N."/>
            <person name="Reuter R."/>
            <person name="Roth S."/>
            <person name="Savard J."/>
            <person name="Schinko J.B."/>
            <person name="Schmitt C."/>
            <person name="Schoppmeier M."/>
            <person name="Schroder R."/>
            <person name="Shippy T.D."/>
            <person name="Simonnet F."/>
            <person name="Marques-Souza H."/>
            <person name="Tautz D."/>
            <person name="Tomoyasu Y."/>
            <person name="Trauner J."/>
            <person name="Van der Zee M."/>
            <person name="Vervoort M."/>
            <person name="Wittkopp N."/>
            <person name="Wimmer E.A."/>
            <person name="Yang X."/>
            <person name="Jones A.K."/>
            <person name="Sattelle D.B."/>
            <person name="Ebert P.R."/>
            <person name="Nelson D."/>
            <person name="Scott J.G."/>
            <person name="Beeman R.W."/>
            <person name="Muthukrishnan S."/>
            <person name="Kramer K.J."/>
            <person name="Arakane Y."/>
            <person name="Beeman R.W."/>
            <person name="Zhu Q."/>
            <person name="Hogenkamp D."/>
            <person name="Dixit R."/>
            <person name="Oppert B."/>
            <person name="Jiang H."/>
            <person name="Zou Z."/>
            <person name="Marshall J."/>
            <person name="Elpidina E."/>
            <person name="Vinokurov K."/>
            <person name="Oppert C."/>
            <person name="Zou Z."/>
            <person name="Evans J."/>
            <person name="Lu Z."/>
            <person name="Zhao P."/>
            <person name="Sumathipala N."/>
            <person name="Altincicek B."/>
            <person name="Vilcinskas A."/>
            <person name="Williams M."/>
            <person name="Hultmark D."/>
            <person name="Hetru C."/>
            <person name="Jiang H."/>
            <person name="Grimmelikhuijzen C.J."/>
            <person name="Hauser F."/>
            <person name="Cazzamali G."/>
            <person name="Williamson M."/>
            <person name="Park Y."/>
            <person name="Li B."/>
            <person name="Tanaka Y."/>
            <person name="Predel R."/>
            <person name="Neupert S."/>
            <person name="Schachtner J."/>
            <person name="Verleyen P."/>
            <person name="Raible F."/>
            <person name="Bork P."/>
            <person name="Friedrich M."/>
            <person name="Walden K.K."/>
            <person name="Robertson H.M."/>
            <person name="Angeli S."/>
            <person name="Foret S."/>
            <person name="Bucher G."/>
            <person name="Schuetz S."/>
            <person name="Maleszka R."/>
            <person name="Wimmer E.A."/>
            <person name="Beeman R.W."/>
            <person name="Lorenzen M."/>
            <person name="Tomoyasu Y."/>
            <person name="Miller S.C."/>
            <person name="Grossmann D."/>
            <person name="Bucher G."/>
        </authorList>
    </citation>
    <scope>NUCLEOTIDE SEQUENCE [LARGE SCALE GENOMIC DNA]</scope>
    <source>
        <strain evidence="1 2">Georgia GA2</strain>
    </source>
</reference>
<accession>A0A139WJI6</accession>
<name>A0A139WJI6_TRICA</name>